<proteinExistence type="predicted"/>
<feature type="zinc finger region" description="C3H1-type" evidence="1">
    <location>
        <begin position="472"/>
        <end position="500"/>
    </location>
</feature>
<feature type="compositionally biased region" description="Polar residues" evidence="2">
    <location>
        <begin position="553"/>
        <end position="573"/>
    </location>
</feature>
<accession>A0AAJ0BW88</accession>
<evidence type="ECO:0000313" key="5">
    <source>
        <dbReference type="Proteomes" id="UP001244011"/>
    </source>
</evidence>
<organism evidence="4 5">
    <name type="scientific">Phialemonium atrogriseum</name>
    <dbReference type="NCBI Taxonomy" id="1093897"/>
    <lineage>
        <taxon>Eukaryota</taxon>
        <taxon>Fungi</taxon>
        <taxon>Dikarya</taxon>
        <taxon>Ascomycota</taxon>
        <taxon>Pezizomycotina</taxon>
        <taxon>Sordariomycetes</taxon>
        <taxon>Sordariomycetidae</taxon>
        <taxon>Cephalothecales</taxon>
        <taxon>Cephalothecaceae</taxon>
        <taxon>Phialemonium</taxon>
    </lineage>
</organism>
<keyword evidence="1" id="KW-0863">Zinc-finger</keyword>
<feature type="compositionally biased region" description="Pro residues" evidence="2">
    <location>
        <begin position="7"/>
        <end position="25"/>
    </location>
</feature>
<dbReference type="AlphaFoldDB" id="A0AAJ0BW88"/>
<feature type="compositionally biased region" description="Basic and acidic residues" evidence="2">
    <location>
        <begin position="405"/>
        <end position="421"/>
    </location>
</feature>
<dbReference type="GeneID" id="85308030"/>
<dbReference type="PANTHER" id="PTHR13309">
    <property type="entry name" value="NUCLEAR FRAGILE X MENTAL RETARDATION PROTEIN INTERACTING PROTEIN 1"/>
    <property type="match status" value="1"/>
</dbReference>
<dbReference type="InterPro" id="IPR000571">
    <property type="entry name" value="Znf_CCCH"/>
</dbReference>
<keyword evidence="1" id="KW-0862">Zinc</keyword>
<evidence type="ECO:0000313" key="4">
    <source>
        <dbReference type="EMBL" id="KAK1764568.1"/>
    </source>
</evidence>
<gene>
    <name evidence="4" type="ORF">QBC33DRAFT_457101</name>
</gene>
<evidence type="ECO:0000259" key="3">
    <source>
        <dbReference type="PROSITE" id="PS50103"/>
    </source>
</evidence>
<dbReference type="GO" id="GO:0008270">
    <property type="term" value="F:zinc ion binding"/>
    <property type="evidence" value="ECO:0007669"/>
    <property type="project" value="UniProtKB-KW"/>
</dbReference>
<feature type="compositionally biased region" description="Pro residues" evidence="2">
    <location>
        <begin position="107"/>
        <end position="126"/>
    </location>
</feature>
<reference evidence="4" key="1">
    <citation type="submission" date="2023-06" db="EMBL/GenBank/DDBJ databases">
        <title>Genome-scale phylogeny and comparative genomics of the fungal order Sordariales.</title>
        <authorList>
            <consortium name="Lawrence Berkeley National Laboratory"/>
            <person name="Hensen N."/>
            <person name="Bonometti L."/>
            <person name="Westerberg I."/>
            <person name="Brannstrom I.O."/>
            <person name="Guillou S."/>
            <person name="Cros-Aarteil S."/>
            <person name="Calhoun S."/>
            <person name="Haridas S."/>
            <person name="Kuo A."/>
            <person name="Mondo S."/>
            <person name="Pangilinan J."/>
            <person name="Riley R."/>
            <person name="Labutti K."/>
            <person name="Andreopoulos B."/>
            <person name="Lipzen A."/>
            <person name="Chen C."/>
            <person name="Yanf M."/>
            <person name="Daum C."/>
            <person name="Ng V."/>
            <person name="Clum A."/>
            <person name="Steindorff A."/>
            <person name="Ohm R."/>
            <person name="Martin F."/>
            <person name="Silar P."/>
            <person name="Natvig D."/>
            <person name="Lalanne C."/>
            <person name="Gautier V."/>
            <person name="Ament-Velasquez S.L."/>
            <person name="Kruys A."/>
            <person name="Hutchinson M.I."/>
            <person name="Powell A.J."/>
            <person name="Barry K."/>
            <person name="Miller A.N."/>
            <person name="Grigoriev I.V."/>
            <person name="Debuchy R."/>
            <person name="Gladieux P."/>
            <person name="Thoren M.H."/>
            <person name="Johannesson H."/>
        </authorList>
    </citation>
    <scope>NUCLEOTIDE SEQUENCE</scope>
    <source>
        <strain evidence="4">8032-3</strain>
    </source>
</reference>
<dbReference type="GO" id="GO:0003723">
    <property type="term" value="F:RNA binding"/>
    <property type="evidence" value="ECO:0007669"/>
    <property type="project" value="InterPro"/>
</dbReference>
<dbReference type="PROSITE" id="PS50103">
    <property type="entry name" value="ZF_C3H1"/>
    <property type="match status" value="1"/>
</dbReference>
<dbReference type="Pfam" id="PF10453">
    <property type="entry name" value="NUFIP1"/>
    <property type="match status" value="1"/>
</dbReference>
<feature type="compositionally biased region" description="Low complexity" evidence="2">
    <location>
        <begin position="63"/>
        <end position="106"/>
    </location>
</feature>
<feature type="domain" description="C3H1-type" evidence="3">
    <location>
        <begin position="472"/>
        <end position="500"/>
    </location>
</feature>
<feature type="compositionally biased region" description="Low complexity" evidence="2">
    <location>
        <begin position="146"/>
        <end position="167"/>
    </location>
</feature>
<dbReference type="GO" id="GO:0000492">
    <property type="term" value="P:box C/D snoRNP assembly"/>
    <property type="evidence" value="ECO:0007669"/>
    <property type="project" value="TreeGrafter"/>
</dbReference>
<dbReference type="Proteomes" id="UP001244011">
    <property type="component" value="Unassembled WGS sequence"/>
</dbReference>
<feature type="compositionally biased region" description="Low complexity" evidence="2">
    <location>
        <begin position="243"/>
        <end position="259"/>
    </location>
</feature>
<dbReference type="InterPro" id="IPR019496">
    <property type="entry name" value="NUFIP1_cons_dom"/>
</dbReference>
<feature type="compositionally biased region" description="Pro residues" evidence="2">
    <location>
        <begin position="232"/>
        <end position="242"/>
    </location>
</feature>
<keyword evidence="5" id="KW-1185">Reference proteome</keyword>
<evidence type="ECO:0000256" key="1">
    <source>
        <dbReference type="PROSITE-ProRule" id="PRU00723"/>
    </source>
</evidence>
<dbReference type="EMBL" id="MU839019">
    <property type="protein sequence ID" value="KAK1764568.1"/>
    <property type="molecule type" value="Genomic_DNA"/>
</dbReference>
<protein>
    <recommendedName>
        <fullName evidence="3">C3H1-type domain-containing protein</fullName>
    </recommendedName>
</protein>
<feature type="region of interest" description="Disordered" evidence="2">
    <location>
        <begin position="1"/>
        <end position="483"/>
    </location>
</feature>
<sequence length="625" mass="68095">MASYNYGPPPPAPQPTPPSSTPVYPPYGQQYQQPSHRGGHGGRGRGGPPHSGDRGSYHGSTSAYGYGPQQPPHYGQPAPVPYAASQPPQAAYPQQQQWHPEQGQPHHPQPPAHAAPYHPNYPPQPYQHPQQPYAQQPAYAQPPQPQYAQPYQQPPAQHGPPTQQWGGHPPPPQTQGHFGGGRGGRGGYNDRGGSKAQMMGPPIRMGFDNANPQGPPAPVSSGYPQAAYSGPQVPPAPYPPAPYQGYAPPAPYVAGPPQYEASPPNHNHRHGRGGFHNSNFKNRPQFGGDKMRNRNRGGPAQTPPPPHQKPDAASAGKKKKRKTNTLGLTPGDESEEDDENEEEKLNEMIGADAPRPTDIAAWIEERRRNFPTKARIEARLAAKAQNGDAKKEADDRNAQLQKQQQKAEKLRKQLEKVESSIKRKREQQDEGDEMRDVDMSSPSSVDSKSDDDKPETMSSRPESHLPPPPKKADPTKHCKYYSTGGTCGKKGKCRFVHDTAVREAALRERERNGGRMTLQQRLILNDKEQEDLTIVQTLKYLQDKGLLKADLTAASQSDSSRPAPSNNAQSPEAHSSLPPAPIKTEPNHGLPAIPPPSMVSHAPTVKYNGWNLSGYGNTGVKPSDL</sequence>
<dbReference type="RefSeq" id="XP_060280781.1">
    <property type="nucleotide sequence ID" value="XM_060424843.1"/>
</dbReference>
<keyword evidence="1" id="KW-0479">Metal-binding</keyword>
<name>A0AAJ0BW88_9PEZI</name>
<feature type="compositionally biased region" description="Basic and acidic residues" evidence="2">
    <location>
        <begin position="388"/>
        <end position="397"/>
    </location>
</feature>
<dbReference type="GO" id="GO:0005634">
    <property type="term" value="C:nucleus"/>
    <property type="evidence" value="ECO:0007669"/>
    <property type="project" value="TreeGrafter"/>
</dbReference>
<feature type="compositionally biased region" description="Low complexity" evidence="2">
    <location>
        <begin position="26"/>
        <end position="36"/>
    </location>
</feature>
<feature type="compositionally biased region" description="Basic and acidic residues" evidence="2">
    <location>
        <begin position="363"/>
        <end position="380"/>
    </location>
</feature>
<comment type="caution">
    <text evidence="4">The sequence shown here is derived from an EMBL/GenBank/DDBJ whole genome shotgun (WGS) entry which is preliminary data.</text>
</comment>
<feature type="compositionally biased region" description="Acidic residues" evidence="2">
    <location>
        <begin position="332"/>
        <end position="344"/>
    </location>
</feature>
<feature type="region of interest" description="Disordered" evidence="2">
    <location>
        <begin position="552"/>
        <end position="625"/>
    </location>
</feature>
<dbReference type="PANTHER" id="PTHR13309:SF0">
    <property type="entry name" value="FMR1-INTERACTING PROTEIN NUFIP1"/>
    <property type="match status" value="1"/>
</dbReference>
<feature type="compositionally biased region" description="Gly residues" evidence="2">
    <location>
        <begin position="177"/>
        <end position="190"/>
    </location>
</feature>
<dbReference type="InterPro" id="IPR039136">
    <property type="entry name" value="NUFIP1-like"/>
</dbReference>
<feature type="compositionally biased region" description="Low complexity" evidence="2">
    <location>
        <begin position="127"/>
        <end position="139"/>
    </location>
</feature>
<evidence type="ECO:0000256" key="2">
    <source>
        <dbReference type="SAM" id="MobiDB-lite"/>
    </source>
</evidence>